<dbReference type="HOGENOM" id="CLU_607850_0_0_10"/>
<reference evidence="2 3" key="2">
    <citation type="journal article" date="2011" name="Stand. Genomic Sci.">
        <title>Complete genome sequence of Leadbetterella byssophila type strain (4M15).</title>
        <authorList>
            <person name="Abt B."/>
            <person name="Teshima H."/>
            <person name="Lucas S."/>
            <person name="Lapidus A."/>
            <person name="Del Rio T.G."/>
            <person name="Nolan M."/>
            <person name="Tice H."/>
            <person name="Cheng J.F."/>
            <person name="Pitluck S."/>
            <person name="Liolios K."/>
            <person name="Pagani I."/>
            <person name="Ivanova N."/>
            <person name="Mavromatis K."/>
            <person name="Pati A."/>
            <person name="Tapia R."/>
            <person name="Han C."/>
            <person name="Goodwin L."/>
            <person name="Chen A."/>
            <person name="Palaniappan K."/>
            <person name="Land M."/>
            <person name="Hauser L."/>
            <person name="Chang Y.J."/>
            <person name="Jeffries C.D."/>
            <person name="Rohde M."/>
            <person name="Goker M."/>
            <person name="Tindall B.J."/>
            <person name="Detter J.C."/>
            <person name="Woyke T."/>
            <person name="Bristow J."/>
            <person name="Eisen J.A."/>
            <person name="Markowitz V."/>
            <person name="Hugenholtz P."/>
            <person name="Klenk H.P."/>
            <person name="Kyrpides N.C."/>
        </authorList>
    </citation>
    <scope>NUCLEOTIDE SEQUENCE [LARGE SCALE GENOMIC DNA]</scope>
    <source>
        <strain evidence="3">DSM 17132 / JCM 16389 / KACC 11308 / NBRC 106382 / 4M15</strain>
    </source>
</reference>
<organism evidence="2 3">
    <name type="scientific">Leadbetterella byssophila (strain DSM 17132 / JCM 16389 / KACC 11308 / NBRC 106382 / 4M15)</name>
    <dbReference type="NCBI Taxonomy" id="649349"/>
    <lineage>
        <taxon>Bacteria</taxon>
        <taxon>Pseudomonadati</taxon>
        <taxon>Bacteroidota</taxon>
        <taxon>Cytophagia</taxon>
        <taxon>Cytophagales</taxon>
        <taxon>Leadbetterellaceae</taxon>
        <taxon>Leadbetterella</taxon>
    </lineage>
</organism>
<dbReference type="eggNOG" id="ENOG502ZAFW">
    <property type="taxonomic scope" value="Bacteria"/>
</dbReference>
<dbReference type="Pfam" id="PF14356">
    <property type="entry name" value="DUF4403"/>
    <property type="match status" value="1"/>
</dbReference>
<evidence type="ECO:0008006" key="4">
    <source>
        <dbReference type="Google" id="ProtNLM"/>
    </source>
</evidence>
<keyword evidence="3" id="KW-1185">Reference proteome</keyword>
<gene>
    <name evidence="2" type="ordered locus">Lbys_1416</name>
</gene>
<evidence type="ECO:0000313" key="3">
    <source>
        <dbReference type="Proteomes" id="UP000007435"/>
    </source>
</evidence>
<sequence>MRYLFICLLFLTACTRENKNIAEAPPMSDSLTAHYHKLFFEIDYPTQDLEEWLNRKFDQVIVDKYIPRDDKDSVRLVVTKPKKIQLKIVGDSVNVLFPLDITVVADKEKKSGKVKERQVTGELNLHLNIKPDVNEHWDIVAKSVLKKHEWVRKPKLKVGNVELGIKFIVDHLLRKEVNTLTENLDKALEEKVNLKKGINKTWINIQKPMPIIKKDSSILYFKIDPKSIAGRILVTPKGFLFKLAVDTRALIHVDSMSVSKALPLPPFKNLDRFTPDSNRLEVLARIPLQFINKELVQSLLPYEFDNKVMKLVINSVTMRGADRKIVLHLGVSGSAEGNITIVGQPNYDPNNRQLTIKELDYDLESDNVVVKLLDTKLKENLLAYVTEKVVLNVGNQVNNLPEYLNNTINQGRSADKFNMNFEEIIIEDLEYLINENELQIKIHSKTKFDLSLKRLPVKKKLRIR</sequence>
<dbReference type="AlphaFoldDB" id="E4RW95"/>
<reference key="1">
    <citation type="submission" date="2010-11" db="EMBL/GenBank/DDBJ databases">
        <title>The complete genome of Leadbetterella byssophila DSM 17132.</title>
        <authorList>
            <consortium name="US DOE Joint Genome Institute (JGI-PGF)"/>
            <person name="Lucas S."/>
            <person name="Copeland A."/>
            <person name="Lapidus A."/>
            <person name="Glavina del Rio T."/>
            <person name="Dalin E."/>
            <person name="Tice H."/>
            <person name="Bruce D."/>
            <person name="Goodwin L."/>
            <person name="Pitluck S."/>
            <person name="Kyrpides N."/>
            <person name="Mavromatis K."/>
            <person name="Ivanova N."/>
            <person name="Teshima H."/>
            <person name="Brettin T."/>
            <person name="Detter J.C."/>
            <person name="Han C."/>
            <person name="Tapia R."/>
            <person name="Land M."/>
            <person name="Hauser L."/>
            <person name="Markowitz V."/>
            <person name="Cheng J.-F."/>
            <person name="Hugenholtz P."/>
            <person name="Woyke T."/>
            <person name="Wu D."/>
            <person name="Tindall B."/>
            <person name="Pomrenke H.G."/>
            <person name="Brambilla E."/>
            <person name="Klenk H.-P."/>
            <person name="Eisen J.A."/>
        </authorList>
    </citation>
    <scope>NUCLEOTIDE SEQUENCE [LARGE SCALE GENOMIC DNA]</scope>
    <source>
        <strain>DSM 17132</strain>
    </source>
</reference>
<dbReference type="OrthoDB" id="617059at2"/>
<dbReference type="RefSeq" id="WP_013408179.1">
    <property type="nucleotide sequence ID" value="NC_014655.1"/>
</dbReference>
<accession>E4RW95</accession>
<keyword evidence="1" id="KW-0175">Coiled coil</keyword>
<feature type="coiled-coil region" evidence="1">
    <location>
        <begin position="170"/>
        <end position="197"/>
    </location>
</feature>
<dbReference type="STRING" id="649349.Lbys_1416"/>
<dbReference type="Proteomes" id="UP000007435">
    <property type="component" value="Chromosome"/>
</dbReference>
<dbReference type="EMBL" id="CP002305">
    <property type="protein sequence ID" value="ADQ17130.1"/>
    <property type="molecule type" value="Genomic_DNA"/>
</dbReference>
<name>E4RW95_LEAB4</name>
<dbReference type="InterPro" id="IPR025515">
    <property type="entry name" value="DUF4403"/>
</dbReference>
<dbReference type="KEGG" id="lby:Lbys_1416"/>
<evidence type="ECO:0000313" key="2">
    <source>
        <dbReference type="EMBL" id="ADQ17130.1"/>
    </source>
</evidence>
<proteinExistence type="predicted"/>
<evidence type="ECO:0000256" key="1">
    <source>
        <dbReference type="SAM" id="Coils"/>
    </source>
</evidence>
<protein>
    <recommendedName>
        <fullName evidence="4">DUF4403 family protein</fullName>
    </recommendedName>
</protein>